<reference evidence="2" key="1">
    <citation type="journal article" date="2019" name="Int. J. Syst. Evol. Microbiol.">
        <title>The Global Catalogue of Microorganisms (GCM) 10K type strain sequencing project: providing services to taxonomists for standard genome sequencing and annotation.</title>
        <authorList>
            <consortium name="The Broad Institute Genomics Platform"/>
            <consortium name="The Broad Institute Genome Sequencing Center for Infectious Disease"/>
            <person name="Wu L."/>
            <person name="Ma J."/>
        </authorList>
    </citation>
    <scope>NUCLEOTIDE SEQUENCE [LARGE SCALE GENOMIC DNA]</scope>
    <source>
        <strain evidence="2">JCM 18126</strain>
    </source>
</reference>
<evidence type="ECO:0000313" key="2">
    <source>
        <dbReference type="Proteomes" id="UP001501195"/>
    </source>
</evidence>
<proteinExistence type="predicted"/>
<name>A0ABP9HQ62_9ACTN</name>
<keyword evidence="2" id="KW-1185">Reference proteome</keyword>
<dbReference type="EMBL" id="BAABIL010000206">
    <property type="protein sequence ID" value="GAA4975702.1"/>
    <property type="molecule type" value="Genomic_DNA"/>
</dbReference>
<dbReference type="Proteomes" id="UP001501195">
    <property type="component" value="Unassembled WGS sequence"/>
</dbReference>
<dbReference type="RefSeq" id="WP_345711925.1">
    <property type="nucleotide sequence ID" value="NZ_BAABIL010000206.1"/>
</dbReference>
<gene>
    <name evidence="1" type="ORF">GCM10023225_16020</name>
</gene>
<protein>
    <recommendedName>
        <fullName evidence="3">Type III secretion system (T3SS) SseB-like protein</fullName>
    </recommendedName>
</protein>
<evidence type="ECO:0000313" key="1">
    <source>
        <dbReference type="EMBL" id="GAA4975702.1"/>
    </source>
</evidence>
<sequence length="171" mass="18132">MYATLTTGGGSGSPVEERTLVPASGAAPVSLRTWGSEEEARRAAAGATVWEVVDHHRGRCAGQQPTAVQVTTFEGPRSEEQAAADERSGRERIWPAVADTDGLVDVLVLRRADRGMVVLVFVTAARHLEEHTRRIMSTELLPGEDPALLGGPDRVEVHGVAPAPVLASGRP</sequence>
<organism evidence="1 2">
    <name type="scientific">Kineococcus glutinatus</name>
    <dbReference type="NCBI Taxonomy" id="1070872"/>
    <lineage>
        <taxon>Bacteria</taxon>
        <taxon>Bacillati</taxon>
        <taxon>Actinomycetota</taxon>
        <taxon>Actinomycetes</taxon>
        <taxon>Kineosporiales</taxon>
        <taxon>Kineosporiaceae</taxon>
        <taxon>Kineococcus</taxon>
    </lineage>
</organism>
<evidence type="ECO:0008006" key="3">
    <source>
        <dbReference type="Google" id="ProtNLM"/>
    </source>
</evidence>
<comment type="caution">
    <text evidence="1">The sequence shown here is derived from an EMBL/GenBank/DDBJ whole genome shotgun (WGS) entry which is preliminary data.</text>
</comment>
<accession>A0ABP9HQ62</accession>